<dbReference type="AlphaFoldDB" id="A0A917PHE3"/>
<evidence type="ECO:0000256" key="1">
    <source>
        <dbReference type="ARBA" id="ARBA00023450"/>
    </source>
</evidence>
<gene>
    <name evidence="4" type="ORF">GCM10011372_15370</name>
</gene>
<evidence type="ECO:0000256" key="2">
    <source>
        <dbReference type="SAM" id="MobiDB-lite"/>
    </source>
</evidence>
<feature type="region of interest" description="Disordered" evidence="2">
    <location>
        <begin position="429"/>
        <end position="448"/>
    </location>
</feature>
<dbReference type="Proteomes" id="UP000636956">
    <property type="component" value="Unassembled WGS sequence"/>
</dbReference>
<dbReference type="Pfam" id="PF01844">
    <property type="entry name" value="HNH"/>
    <property type="match status" value="1"/>
</dbReference>
<dbReference type="Gene3D" id="1.10.30.50">
    <property type="match status" value="1"/>
</dbReference>
<dbReference type="RefSeq" id="WP_188742849.1">
    <property type="nucleotide sequence ID" value="NZ_BAABFW010000018.1"/>
</dbReference>
<dbReference type="Pfam" id="PF02720">
    <property type="entry name" value="DUF222"/>
    <property type="match status" value="1"/>
</dbReference>
<name>A0A917PHE3_9MICO</name>
<evidence type="ECO:0000313" key="5">
    <source>
        <dbReference type="Proteomes" id="UP000636956"/>
    </source>
</evidence>
<protein>
    <recommendedName>
        <fullName evidence="3">HNH nuclease domain-containing protein</fullName>
    </recommendedName>
</protein>
<evidence type="ECO:0000259" key="3">
    <source>
        <dbReference type="SMART" id="SM00507"/>
    </source>
</evidence>
<proteinExistence type="inferred from homology"/>
<reference evidence="4" key="1">
    <citation type="journal article" date="2014" name="Int. J. Syst. Evol. Microbiol.">
        <title>Complete genome sequence of Corynebacterium casei LMG S-19264T (=DSM 44701T), isolated from a smear-ripened cheese.</title>
        <authorList>
            <consortium name="US DOE Joint Genome Institute (JGI-PGF)"/>
            <person name="Walter F."/>
            <person name="Albersmeier A."/>
            <person name="Kalinowski J."/>
            <person name="Ruckert C."/>
        </authorList>
    </citation>
    <scope>NUCLEOTIDE SEQUENCE</scope>
    <source>
        <strain evidence="4">CGMCC 1.8984</strain>
    </source>
</reference>
<dbReference type="EMBL" id="BMMD01000007">
    <property type="protein sequence ID" value="GGJ77979.1"/>
    <property type="molecule type" value="Genomic_DNA"/>
</dbReference>
<evidence type="ECO:0000313" key="4">
    <source>
        <dbReference type="EMBL" id="GGJ77979.1"/>
    </source>
</evidence>
<dbReference type="InterPro" id="IPR003870">
    <property type="entry name" value="DUF222"/>
</dbReference>
<feature type="domain" description="HNH nuclease" evidence="3">
    <location>
        <begin position="329"/>
        <end position="381"/>
    </location>
</feature>
<dbReference type="GO" id="GO:0008270">
    <property type="term" value="F:zinc ion binding"/>
    <property type="evidence" value="ECO:0007669"/>
    <property type="project" value="InterPro"/>
</dbReference>
<dbReference type="InterPro" id="IPR002711">
    <property type="entry name" value="HNH"/>
</dbReference>
<reference evidence="4" key="2">
    <citation type="submission" date="2020-09" db="EMBL/GenBank/DDBJ databases">
        <authorList>
            <person name="Sun Q."/>
            <person name="Zhou Y."/>
        </authorList>
    </citation>
    <scope>NUCLEOTIDE SEQUENCE</scope>
    <source>
        <strain evidence="4">CGMCC 1.8984</strain>
    </source>
</reference>
<keyword evidence="5" id="KW-1185">Reference proteome</keyword>
<dbReference type="GO" id="GO:0003676">
    <property type="term" value="F:nucleic acid binding"/>
    <property type="evidence" value="ECO:0007669"/>
    <property type="project" value="InterPro"/>
</dbReference>
<dbReference type="CDD" id="cd00085">
    <property type="entry name" value="HNHc"/>
    <property type="match status" value="1"/>
</dbReference>
<accession>A0A917PHE3</accession>
<comment type="similarity">
    <text evidence="1">Belongs to the Rv1128c/1148c/1588c/1702c/1945/3466 family.</text>
</comment>
<dbReference type="InterPro" id="IPR003615">
    <property type="entry name" value="HNH_nuc"/>
</dbReference>
<dbReference type="GO" id="GO:0004519">
    <property type="term" value="F:endonuclease activity"/>
    <property type="evidence" value="ECO:0007669"/>
    <property type="project" value="InterPro"/>
</dbReference>
<organism evidence="4 5">
    <name type="scientific">Agromyces bauzanensis</name>
    <dbReference type="NCBI Taxonomy" id="1308924"/>
    <lineage>
        <taxon>Bacteria</taxon>
        <taxon>Bacillati</taxon>
        <taxon>Actinomycetota</taxon>
        <taxon>Actinomycetes</taxon>
        <taxon>Micrococcales</taxon>
        <taxon>Microbacteriaceae</taxon>
        <taxon>Agromyces</taxon>
    </lineage>
</organism>
<comment type="caution">
    <text evidence="4">The sequence shown here is derived from an EMBL/GenBank/DDBJ whole genome shotgun (WGS) entry which is preliminary data.</text>
</comment>
<dbReference type="SMART" id="SM00507">
    <property type="entry name" value="HNHc"/>
    <property type="match status" value="1"/>
</dbReference>
<sequence>MPATPDAMPHAALERELAAISARESAIRRIHADQYRRVQRARELAAVVEGVTAASTSRERDMATRSFVAELATTLGQHEASASRLVAEAERLTGPRRATLDALAAGELALTQVRSVLELTQDLPAEVADAVERVALDAASDATALGIVSTNADLRRRMRRVRERMHPEPLADRHARAVAERHVCVDPAPDGMAWFGLYVEAERAVAIDARLTVLAAREASGDTRTTAQRAADLAADLLLGGVLADDERTRWGVAGATGAVRPCINVTVPMLTLLGLDDEPAELEGYGPIDRDSALRLAAHAPSLRRILVHPEIGTALSYGRDHYRAPADLDGFVRVRDGRCRFPGCSRRAEYADLDHTVARAHGGETADTNLGALCRHHHRLKHESGWRVVQEEGGVMRWTSPAGHVLRTLPERPFMPVGAGEGVDPPVAQAESFIDDPPIPPDPLDSFEDEWRSLIELYDPVPF</sequence>